<accession>A0ABS2RCD2</accession>
<evidence type="ECO:0000259" key="4">
    <source>
        <dbReference type="PROSITE" id="PS50830"/>
    </source>
</evidence>
<dbReference type="CDD" id="cd00175">
    <property type="entry name" value="SNc"/>
    <property type="match status" value="1"/>
</dbReference>
<dbReference type="PROSITE" id="PS01123">
    <property type="entry name" value="TNASE_1"/>
    <property type="match status" value="1"/>
</dbReference>
<comment type="caution">
    <text evidence="5">The sequence shown here is derived from an EMBL/GenBank/DDBJ whole genome shotgun (WGS) entry which is preliminary data.</text>
</comment>
<dbReference type="Pfam" id="PF00565">
    <property type="entry name" value="SNase"/>
    <property type="match status" value="1"/>
</dbReference>
<feature type="domain" description="TNase-like" evidence="4">
    <location>
        <begin position="30"/>
        <end position="162"/>
    </location>
</feature>
<dbReference type="InterPro" id="IPR016071">
    <property type="entry name" value="Staphylococal_nuclease_OB-fold"/>
</dbReference>
<dbReference type="EMBL" id="JAFBFH010000043">
    <property type="protein sequence ID" value="MBM7717318.1"/>
    <property type="molecule type" value="Genomic_DNA"/>
</dbReference>
<proteinExistence type="predicted"/>
<evidence type="ECO:0000313" key="5">
    <source>
        <dbReference type="EMBL" id="MBM7717318.1"/>
    </source>
</evidence>
<dbReference type="GO" id="GO:1990599">
    <property type="term" value="F:3' overhang single-stranded DNA endodeoxyribonuclease activity"/>
    <property type="evidence" value="ECO:0007669"/>
    <property type="project" value="UniProtKB-EC"/>
</dbReference>
<dbReference type="RefSeq" id="WP_077113524.1">
    <property type="nucleotide sequence ID" value="NZ_JAFBFH010000043.1"/>
</dbReference>
<dbReference type="SUPFAM" id="SSF50199">
    <property type="entry name" value="Staphylococcal nuclease"/>
    <property type="match status" value="1"/>
</dbReference>
<organism evidence="5 6">
    <name type="scientific">Siminovitchia thermophila</name>
    <dbReference type="NCBI Taxonomy" id="1245522"/>
    <lineage>
        <taxon>Bacteria</taxon>
        <taxon>Bacillati</taxon>
        <taxon>Bacillota</taxon>
        <taxon>Bacilli</taxon>
        <taxon>Bacillales</taxon>
        <taxon>Bacillaceae</taxon>
        <taxon>Siminovitchia</taxon>
    </lineage>
</organism>
<evidence type="ECO:0000256" key="2">
    <source>
        <dbReference type="ARBA" id="ARBA00022759"/>
    </source>
</evidence>
<keyword evidence="3 5" id="KW-0378">Hydrolase</keyword>
<evidence type="ECO:0000256" key="1">
    <source>
        <dbReference type="ARBA" id="ARBA00022722"/>
    </source>
</evidence>
<dbReference type="EC" id="3.1.31.1" evidence="5"/>
<reference evidence="5 6" key="1">
    <citation type="submission" date="2021-01" db="EMBL/GenBank/DDBJ databases">
        <title>Genomic Encyclopedia of Type Strains, Phase IV (KMG-IV): sequencing the most valuable type-strain genomes for metagenomic binning, comparative biology and taxonomic classification.</title>
        <authorList>
            <person name="Goeker M."/>
        </authorList>
    </citation>
    <scope>NUCLEOTIDE SEQUENCE [LARGE SCALE GENOMIC DNA]</scope>
    <source>
        <strain evidence="5 6">DSM 105453</strain>
    </source>
</reference>
<dbReference type="Proteomes" id="UP000823485">
    <property type="component" value="Unassembled WGS sequence"/>
</dbReference>
<gene>
    <name evidence="5" type="ORF">JOC94_004345</name>
</gene>
<dbReference type="PANTHER" id="PTHR12302">
    <property type="entry name" value="EBNA2 BINDING PROTEIN P100"/>
    <property type="match status" value="1"/>
</dbReference>
<protein>
    <submittedName>
        <fullName evidence="5">Micrococcal nuclease</fullName>
        <ecNumber evidence="5">3.1.31.1</ecNumber>
    </submittedName>
</protein>
<dbReference type="PROSITE" id="PS50830">
    <property type="entry name" value="TNASE_3"/>
    <property type="match status" value="1"/>
</dbReference>
<evidence type="ECO:0000313" key="6">
    <source>
        <dbReference type="Proteomes" id="UP000823485"/>
    </source>
</evidence>
<evidence type="ECO:0000256" key="3">
    <source>
        <dbReference type="ARBA" id="ARBA00022801"/>
    </source>
</evidence>
<dbReference type="Gene3D" id="2.40.50.90">
    <property type="match status" value="1"/>
</dbReference>
<dbReference type="SMART" id="SM00318">
    <property type="entry name" value="SNc"/>
    <property type="match status" value="1"/>
</dbReference>
<keyword evidence="2" id="KW-0255">Endonuclease</keyword>
<keyword evidence="6" id="KW-1185">Reference proteome</keyword>
<name>A0ABS2RCD2_9BACI</name>
<sequence>MGKKFFSFVVAIFMLWGCSAEESGQSKNIKGMEATVVHVVDGDTIDVQLKDGRKERVRMLLIDTPETKHPRLGVQPFGPEASDFTKNVLYQKQVVLEMDVSERDKYGRLLAYVWLENENVNRKLLEQGLARVAIFPPDIKYLDEFEKVQEEARQSKRGIWSLEDYVHDRGFQDSPKTTGEASKKDRDGCDIKGNINSKKEKIYHLPDGQYYDSVIPEMWFCSEAEAENAGFRPSKR</sequence>
<dbReference type="InterPro" id="IPR002071">
    <property type="entry name" value="Thermonucl_AS"/>
</dbReference>
<dbReference type="PROSITE" id="PS01284">
    <property type="entry name" value="TNASE_2"/>
    <property type="match status" value="1"/>
</dbReference>
<dbReference type="PANTHER" id="PTHR12302:SF3">
    <property type="entry name" value="SERINE_THREONINE-PROTEIN KINASE 31"/>
    <property type="match status" value="1"/>
</dbReference>
<dbReference type="InterPro" id="IPR035437">
    <property type="entry name" value="SNase_OB-fold_sf"/>
</dbReference>
<keyword evidence="1" id="KW-0540">Nuclease</keyword>